<dbReference type="KEGG" id="boe:106313843"/>
<sequence length="252" mass="26687">MDPSVLGGRSPGVSQQAPLSVLRGGSATSPIYISSGESYSSSSGESDSSADVSQPKPVVGGSQQNRYRPLSYADFPHGSRNSESDSPPVLTYDLSRVRSLRGPTPPIAMQDGTPCATVPFGTLPSYGVDGGIFKFTFPDKSPLSPKAPKMVVVLGADEAILYEGNSKRTVMLSNKTCTISFPAGGHVNVRPGGEIWYQLWWRGIIPFAAAGGCAIEVPVGAVVGFGSSFKEFADLRWSGDDSFVWCGYEFDD</sequence>
<feature type="compositionally biased region" description="Low complexity" evidence="1">
    <location>
        <begin position="29"/>
        <end position="53"/>
    </location>
</feature>
<accession>A0A0D3E283</accession>
<dbReference type="HOGENOM" id="CLU_1104074_0_0_1"/>
<feature type="region of interest" description="Disordered" evidence="1">
    <location>
        <begin position="1"/>
        <end position="90"/>
    </location>
</feature>
<dbReference type="Gramene" id="Bo9g018340.1">
    <property type="protein sequence ID" value="Bo9g018340.1"/>
    <property type="gene ID" value="Bo9g018340"/>
</dbReference>
<evidence type="ECO:0000313" key="3">
    <source>
        <dbReference type="Proteomes" id="UP000032141"/>
    </source>
</evidence>
<dbReference type="Proteomes" id="UP000032141">
    <property type="component" value="Chromosome C9"/>
</dbReference>
<evidence type="ECO:0000313" key="2">
    <source>
        <dbReference type="EnsemblPlants" id="Bo9g018340.1"/>
    </source>
</evidence>
<name>A0A0D3E283_BRAOL</name>
<dbReference type="EnsemblPlants" id="Bo9g018340.1">
    <property type="protein sequence ID" value="Bo9g018340.1"/>
    <property type="gene ID" value="Bo9g018340"/>
</dbReference>
<protein>
    <submittedName>
        <fullName evidence="2">Uncharacterized protein</fullName>
    </submittedName>
</protein>
<proteinExistence type="predicted"/>
<reference evidence="2" key="2">
    <citation type="submission" date="2015-03" db="UniProtKB">
        <authorList>
            <consortium name="EnsemblPlants"/>
        </authorList>
    </citation>
    <scope>IDENTIFICATION</scope>
</reference>
<reference evidence="2 3" key="1">
    <citation type="journal article" date="2014" name="Genome Biol.">
        <title>Transcriptome and methylome profiling reveals relics of genome dominance in the mesopolyploid Brassica oleracea.</title>
        <authorList>
            <person name="Parkin I.A."/>
            <person name="Koh C."/>
            <person name="Tang H."/>
            <person name="Robinson S.J."/>
            <person name="Kagale S."/>
            <person name="Clarke W.E."/>
            <person name="Town C.D."/>
            <person name="Nixon J."/>
            <person name="Krishnakumar V."/>
            <person name="Bidwell S.L."/>
            <person name="Denoeud F."/>
            <person name="Belcram H."/>
            <person name="Links M.G."/>
            <person name="Just J."/>
            <person name="Clarke C."/>
            <person name="Bender T."/>
            <person name="Huebert T."/>
            <person name="Mason A.S."/>
            <person name="Pires J.C."/>
            <person name="Barker G."/>
            <person name="Moore J."/>
            <person name="Walley P.G."/>
            <person name="Manoli S."/>
            <person name="Batley J."/>
            <person name="Edwards D."/>
            <person name="Nelson M.N."/>
            <person name="Wang X."/>
            <person name="Paterson A.H."/>
            <person name="King G."/>
            <person name="Bancroft I."/>
            <person name="Chalhoub B."/>
            <person name="Sharpe A.G."/>
        </authorList>
    </citation>
    <scope>NUCLEOTIDE SEQUENCE</scope>
    <source>
        <strain evidence="2 3">cv. TO1000</strain>
    </source>
</reference>
<keyword evidence="3" id="KW-1185">Reference proteome</keyword>
<dbReference type="RefSeq" id="XP_013607216.1">
    <property type="nucleotide sequence ID" value="XM_013751762.1"/>
</dbReference>
<dbReference type="GeneID" id="106313843"/>
<dbReference type="AlphaFoldDB" id="A0A0D3E283"/>
<dbReference type="OrthoDB" id="10582938at2759"/>
<organism evidence="2 3">
    <name type="scientific">Brassica oleracea var. oleracea</name>
    <dbReference type="NCBI Taxonomy" id="109376"/>
    <lineage>
        <taxon>Eukaryota</taxon>
        <taxon>Viridiplantae</taxon>
        <taxon>Streptophyta</taxon>
        <taxon>Embryophyta</taxon>
        <taxon>Tracheophyta</taxon>
        <taxon>Spermatophyta</taxon>
        <taxon>Magnoliopsida</taxon>
        <taxon>eudicotyledons</taxon>
        <taxon>Gunneridae</taxon>
        <taxon>Pentapetalae</taxon>
        <taxon>rosids</taxon>
        <taxon>malvids</taxon>
        <taxon>Brassicales</taxon>
        <taxon>Brassicaceae</taxon>
        <taxon>Brassiceae</taxon>
        <taxon>Brassica</taxon>
    </lineage>
</organism>
<evidence type="ECO:0000256" key="1">
    <source>
        <dbReference type="SAM" id="MobiDB-lite"/>
    </source>
</evidence>